<keyword evidence="3" id="KW-1185">Reference proteome</keyword>
<dbReference type="Proteomes" id="UP000789375">
    <property type="component" value="Unassembled WGS sequence"/>
</dbReference>
<feature type="chain" id="PRO_5040396913" evidence="1">
    <location>
        <begin position="25"/>
        <end position="102"/>
    </location>
</feature>
<evidence type="ECO:0000256" key="1">
    <source>
        <dbReference type="SAM" id="SignalP"/>
    </source>
</evidence>
<proteinExistence type="predicted"/>
<evidence type="ECO:0000313" key="3">
    <source>
        <dbReference type="Proteomes" id="UP000789375"/>
    </source>
</evidence>
<dbReference type="EMBL" id="CAJVPP010001647">
    <property type="protein sequence ID" value="CAG8566466.1"/>
    <property type="molecule type" value="Genomic_DNA"/>
</dbReference>
<organism evidence="2 3">
    <name type="scientific">Funneliformis mosseae</name>
    <name type="common">Endomycorrhizal fungus</name>
    <name type="synonym">Glomus mosseae</name>
    <dbReference type="NCBI Taxonomy" id="27381"/>
    <lineage>
        <taxon>Eukaryota</taxon>
        <taxon>Fungi</taxon>
        <taxon>Fungi incertae sedis</taxon>
        <taxon>Mucoromycota</taxon>
        <taxon>Glomeromycotina</taxon>
        <taxon>Glomeromycetes</taxon>
        <taxon>Glomerales</taxon>
        <taxon>Glomeraceae</taxon>
        <taxon>Funneliformis</taxon>
    </lineage>
</organism>
<sequence>MALRNKSIILFVLIAIYFISTSSANVCPPTSVPDGGASYSSLTTFLPETCKYPVPPQAPGIWNRKTDSTVHNNLNKLKVQITEELSKKSTRSQYLLNIVVNS</sequence>
<evidence type="ECO:0000313" key="2">
    <source>
        <dbReference type="EMBL" id="CAG8566466.1"/>
    </source>
</evidence>
<reference evidence="2" key="1">
    <citation type="submission" date="2021-06" db="EMBL/GenBank/DDBJ databases">
        <authorList>
            <person name="Kallberg Y."/>
            <person name="Tangrot J."/>
            <person name="Rosling A."/>
        </authorList>
    </citation>
    <scope>NUCLEOTIDE SEQUENCE</scope>
    <source>
        <strain evidence="2">87-6 pot B 2015</strain>
    </source>
</reference>
<protein>
    <submittedName>
        <fullName evidence="2">7624_t:CDS:1</fullName>
    </submittedName>
</protein>
<accession>A0A9N9FZ76</accession>
<gene>
    <name evidence="2" type="ORF">FMOSSE_LOCUS7230</name>
</gene>
<name>A0A9N9FZ76_FUNMO</name>
<keyword evidence="1" id="KW-0732">Signal</keyword>
<dbReference type="AlphaFoldDB" id="A0A9N9FZ76"/>
<feature type="signal peptide" evidence="1">
    <location>
        <begin position="1"/>
        <end position="24"/>
    </location>
</feature>
<comment type="caution">
    <text evidence="2">The sequence shown here is derived from an EMBL/GenBank/DDBJ whole genome shotgun (WGS) entry which is preliminary data.</text>
</comment>